<evidence type="ECO:0000256" key="1">
    <source>
        <dbReference type="SAM" id="MobiDB-lite"/>
    </source>
</evidence>
<protein>
    <submittedName>
        <fullName evidence="2">Uncharacterized protein</fullName>
    </submittedName>
</protein>
<evidence type="ECO:0000313" key="3">
    <source>
        <dbReference type="Proteomes" id="UP000887159"/>
    </source>
</evidence>
<reference evidence="2" key="1">
    <citation type="submission" date="2020-08" db="EMBL/GenBank/DDBJ databases">
        <title>Multicomponent nature underlies the extraordinary mechanical properties of spider dragline silk.</title>
        <authorList>
            <person name="Kono N."/>
            <person name="Nakamura H."/>
            <person name="Mori M."/>
            <person name="Yoshida Y."/>
            <person name="Ohtoshi R."/>
            <person name="Malay A.D."/>
            <person name="Moran D.A.P."/>
            <person name="Tomita M."/>
            <person name="Numata K."/>
            <person name="Arakawa K."/>
        </authorList>
    </citation>
    <scope>NUCLEOTIDE SEQUENCE</scope>
</reference>
<accession>A0A8X6RKU0</accession>
<feature type="region of interest" description="Disordered" evidence="1">
    <location>
        <begin position="61"/>
        <end position="83"/>
    </location>
</feature>
<name>A0A8X6RKU0_TRICX</name>
<keyword evidence="3" id="KW-1185">Reference proteome</keyword>
<organism evidence="2 3">
    <name type="scientific">Trichonephila clavipes</name>
    <name type="common">Golden silk orbweaver</name>
    <name type="synonym">Nephila clavipes</name>
    <dbReference type="NCBI Taxonomy" id="2585209"/>
    <lineage>
        <taxon>Eukaryota</taxon>
        <taxon>Metazoa</taxon>
        <taxon>Ecdysozoa</taxon>
        <taxon>Arthropoda</taxon>
        <taxon>Chelicerata</taxon>
        <taxon>Arachnida</taxon>
        <taxon>Araneae</taxon>
        <taxon>Araneomorphae</taxon>
        <taxon>Entelegynae</taxon>
        <taxon>Araneoidea</taxon>
        <taxon>Nephilidae</taxon>
        <taxon>Trichonephila</taxon>
    </lineage>
</organism>
<evidence type="ECO:0000313" key="2">
    <source>
        <dbReference type="EMBL" id="GFX93396.1"/>
    </source>
</evidence>
<comment type="caution">
    <text evidence="2">The sequence shown here is derived from an EMBL/GenBank/DDBJ whole genome shotgun (WGS) entry which is preliminary data.</text>
</comment>
<gene>
    <name evidence="2" type="ORF">TNCV_152021</name>
</gene>
<dbReference type="Proteomes" id="UP000887159">
    <property type="component" value="Unassembled WGS sequence"/>
</dbReference>
<dbReference type="AlphaFoldDB" id="A0A8X6RKU0"/>
<proteinExistence type="predicted"/>
<dbReference type="EMBL" id="BMAU01021173">
    <property type="protein sequence ID" value="GFX93396.1"/>
    <property type="molecule type" value="Genomic_DNA"/>
</dbReference>
<sequence>MCLRVNCRRNRRWFAVRGILHKGTLTRNTWCSRHRQISETDISTPTAVDQRAANCLEEAVRSSPPCRGGANRHTLTSPSAVHF</sequence>
<feature type="compositionally biased region" description="Polar residues" evidence="1">
    <location>
        <begin position="73"/>
        <end position="83"/>
    </location>
</feature>